<evidence type="ECO:0000259" key="10">
    <source>
        <dbReference type="Pfam" id="PF26217"/>
    </source>
</evidence>
<keyword evidence="3" id="KW-0963">Cytoplasm</keyword>
<evidence type="ECO:0000313" key="12">
    <source>
        <dbReference type="Proteomes" id="UP001341840"/>
    </source>
</evidence>
<dbReference type="Proteomes" id="UP001341840">
    <property type="component" value="Unassembled WGS sequence"/>
</dbReference>
<evidence type="ECO:0000256" key="5">
    <source>
        <dbReference type="ARBA" id="ARBA00022679"/>
    </source>
</evidence>
<proteinExistence type="inferred from homology"/>
<dbReference type="EMBL" id="JASCZI010031024">
    <property type="protein sequence ID" value="MED6125703.1"/>
    <property type="molecule type" value="Genomic_DNA"/>
</dbReference>
<comment type="similarity">
    <text evidence="2">Belongs to the GDPGP1 family.</text>
</comment>
<gene>
    <name evidence="11" type="primary">VTC2_5</name>
    <name evidence="11" type="ORF">PIB30_071140</name>
</gene>
<accession>A0ABU6RPJ1</accession>
<keyword evidence="7" id="KW-0547">Nucleotide-binding</keyword>
<evidence type="ECO:0000256" key="6">
    <source>
        <dbReference type="ARBA" id="ARBA00022695"/>
    </source>
</evidence>
<organism evidence="11 12">
    <name type="scientific">Stylosanthes scabra</name>
    <dbReference type="NCBI Taxonomy" id="79078"/>
    <lineage>
        <taxon>Eukaryota</taxon>
        <taxon>Viridiplantae</taxon>
        <taxon>Streptophyta</taxon>
        <taxon>Embryophyta</taxon>
        <taxon>Tracheophyta</taxon>
        <taxon>Spermatophyta</taxon>
        <taxon>Magnoliopsida</taxon>
        <taxon>eudicotyledons</taxon>
        <taxon>Gunneridae</taxon>
        <taxon>Pentapetalae</taxon>
        <taxon>rosids</taxon>
        <taxon>fabids</taxon>
        <taxon>Fabales</taxon>
        <taxon>Fabaceae</taxon>
        <taxon>Papilionoideae</taxon>
        <taxon>50 kb inversion clade</taxon>
        <taxon>dalbergioids sensu lato</taxon>
        <taxon>Dalbergieae</taxon>
        <taxon>Pterocarpus clade</taxon>
        <taxon>Stylosanthes</taxon>
    </lineage>
</organism>
<reference evidence="11 12" key="1">
    <citation type="journal article" date="2023" name="Plants (Basel)">
        <title>Bridging the Gap: Combining Genomics and Transcriptomics Approaches to Understand Stylosanthes scabra, an Orphan Legume from the Brazilian Caatinga.</title>
        <authorList>
            <person name="Ferreira-Neto J.R.C."/>
            <person name="da Silva M.D."/>
            <person name="Binneck E."/>
            <person name="de Melo N.F."/>
            <person name="da Silva R.H."/>
            <person name="de Melo A.L.T.M."/>
            <person name="Pandolfi V."/>
            <person name="Bustamante F.O."/>
            <person name="Brasileiro-Vidal A.C."/>
            <person name="Benko-Iseppon A.M."/>
        </authorList>
    </citation>
    <scope>NUCLEOTIDE SEQUENCE [LARGE SCALE GENOMIC DNA]</scope>
    <source>
        <tissue evidence="11">Leaves</tissue>
    </source>
</reference>
<comment type="subcellular location">
    <subcellularLocation>
        <location evidence="1">Cytoplasm</location>
    </subcellularLocation>
</comment>
<evidence type="ECO:0000256" key="2">
    <source>
        <dbReference type="ARBA" id="ARBA00006451"/>
    </source>
</evidence>
<dbReference type="Pfam" id="PF26217">
    <property type="entry name" value="GDPGP1_N"/>
    <property type="match status" value="1"/>
</dbReference>
<keyword evidence="4" id="KW-0344">Guanine-nucleotide releasing factor</keyword>
<name>A0ABU6RPJ1_9FABA</name>
<keyword evidence="6 11" id="KW-0548">Nucleotidyltransferase</keyword>
<keyword evidence="8" id="KW-0378">Hydrolase</keyword>
<sequence>MLSIKRVATVVSNFQKEEEAGVAAPPSGGCGRNCLKSCCIQEAKLPLYAFKKVEKVGGKDLPLCKEQPVTFLDSLILGEWEDRMQRGLFRYDVTTCETKVIPGEYGFIAQLNEGRHLKKRPTEFQVDKVLQPFDESKFNFTKVGQEEILFQFEASSDGEVQFFPNVPIDVENSPSVVAINVSPIEYGHVLLIPRIFECLPQRIDHASFLLALHMAVEAGNPYFRLGYNSLGAFATINHLHFQAYYLAVPFPIEKAPTKKIAKLNLGVKISKLLNYPIRGLVFEGSHSLEDLANTVSDACICLQRNNIPYNVLISDCGRQVFLIPQCYAEKQALGEVSAELLDTQVNPAVWEISGHMVLKRRKDYDEASEANAWRLLAEVSLSEERFQEVCSLIFQAMTSSELEVKCQYLEEAGSSPSPTMVAGSQECLVLQ</sequence>
<keyword evidence="5 11" id="KW-0808">Transferase</keyword>
<comment type="caution">
    <text evidence="11">The sequence shown here is derived from an EMBL/GenBank/DDBJ whole genome shotgun (WGS) entry which is preliminary data.</text>
</comment>
<dbReference type="InterPro" id="IPR058865">
    <property type="entry name" value="GDPGP1_C"/>
</dbReference>
<dbReference type="GO" id="GO:0080047">
    <property type="term" value="F:GDP-L-galactose phosphorylase activity"/>
    <property type="evidence" value="ECO:0007669"/>
    <property type="project" value="UniProtKB-EC"/>
</dbReference>
<evidence type="ECO:0000256" key="8">
    <source>
        <dbReference type="ARBA" id="ARBA00022801"/>
    </source>
</evidence>
<evidence type="ECO:0000259" key="9">
    <source>
        <dbReference type="Pfam" id="PF26216"/>
    </source>
</evidence>
<evidence type="ECO:0000256" key="4">
    <source>
        <dbReference type="ARBA" id="ARBA00022658"/>
    </source>
</evidence>
<keyword evidence="12" id="KW-1185">Reference proteome</keyword>
<evidence type="ECO:0000256" key="3">
    <source>
        <dbReference type="ARBA" id="ARBA00022490"/>
    </source>
</evidence>
<evidence type="ECO:0000256" key="7">
    <source>
        <dbReference type="ARBA" id="ARBA00022741"/>
    </source>
</evidence>
<dbReference type="InterPro" id="IPR026506">
    <property type="entry name" value="GDPGP"/>
</dbReference>
<dbReference type="PANTHER" id="PTHR20884">
    <property type="entry name" value="GDP-D-GLUCOSE PHOSPHORYLASE 1"/>
    <property type="match status" value="1"/>
</dbReference>
<evidence type="ECO:0000313" key="11">
    <source>
        <dbReference type="EMBL" id="MED6125703.1"/>
    </source>
</evidence>
<dbReference type="EC" id="2.7.7.69" evidence="11"/>
<dbReference type="Pfam" id="PF26216">
    <property type="entry name" value="GDPGP1_C"/>
    <property type="match status" value="1"/>
</dbReference>
<feature type="domain" description="GDPGP1-like C-terminal" evidence="9">
    <location>
        <begin position="251"/>
        <end position="399"/>
    </location>
</feature>
<dbReference type="InterPro" id="IPR058866">
    <property type="entry name" value="GDPGP1_N"/>
</dbReference>
<feature type="domain" description="GDPGP1-like N-terminal" evidence="10">
    <location>
        <begin position="72"/>
        <end position="244"/>
    </location>
</feature>
<dbReference type="PANTHER" id="PTHR20884:SF15">
    <property type="entry name" value="GDP-L-GALACTOSE PHOSPHORYLASE"/>
    <property type="match status" value="1"/>
</dbReference>
<protein>
    <submittedName>
        <fullName evidence="11">Phosphate metabolism transcription protein</fullName>
        <ecNumber evidence="11">2.7.7.69</ecNumber>
    </submittedName>
</protein>
<evidence type="ECO:0000256" key="1">
    <source>
        <dbReference type="ARBA" id="ARBA00004496"/>
    </source>
</evidence>